<organism evidence="1 2">
    <name type="scientific">Discina gigas</name>
    <dbReference type="NCBI Taxonomy" id="1032678"/>
    <lineage>
        <taxon>Eukaryota</taxon>
        <taxon>Fungi</taxon>
        <taxon>Dikarya</taxon>
        <taxon>Ascomycota</taxon>
        <taxon>Pezizomycotina</taxon>
        <taxon>Pezizomycetes</taxon>
        <taxon>Pezizales</taxon>
        <taxon>Discinaceae</taxon>
        <taxon>Discina</taxon>
    </lineage>
</organism>
<dbReference type="Proteomes" id="UP001447188">
    <property type="component" value="Unassembled WGS sequence"/>
</dbReference>
<accession>A0ABR3G5Y0</accession>
<keyword evidence="2" id="KW-1185">Reference proteome</keyword>
<name>A0ABR3G5Y0_9PEZI</name>
<evidence type="ECO:0000313" key="1">
    <source>
        <dbReference type="EMBL" id="KAL0631324.1"/>
    </source>
</evidence>
<sequence length="180" mass="19161">MPVQNDLPSSVCLSNADRAILRTVLQHPSSPSLTPHDDTTATARTNGPVVGCEIAATYPIALTFSTMSGIISSLSPPMSYQSPRRRVAYSSARVIPSLRRHETMLFGSALNPVPCQSRDNYATAFQGITDKEHGKASIASSSIRGLVAGVDGRGKEGACTTESVKGEYLGLRINEDSPIR</sequence>
<gene>
    <name evidence="1" type="ORF">Q9L58_009814</name>
</gene>
<comment type="caution">
    <text evidence="1">The sequence shown here is derived from an EMBL/GenBank/DDBJ whole genome shotgun (WGS) entry which is preliminary data.</text>
</comment>
<reference evidence="1 2" key="1">
    <citation type="submission" date="2024-02" db="EMBL/GenBank/DDBJ databases">
        <title>Discinaceae phylogenomics.</title>
        <authorList>
            <person name="Dirks A.C."/>
            <person name="James T.Y."/>
        </authorList>
    </citation>
    <scope>NUCLEOTIDE SEQUENCE [LARGE SCALE GENOMIC DNA]</scope>
    <source>
        <strain evidence="1 2">ACD0624</strain>
    </source>
</reference>
<proteinExistence type="predicted"/>
<evidence type="ECO:0000313" key="2">
    <source>
        <dbReference type="Proteomes" id="UP001447188"/>
    </source>
</evidence>
<dbReference type="EMBL" id="JBBBZM010000266">
    <property type="protein sequence ID" value="KAL0631324.1"/>
    <property type="molecule type" value="Genomic_DNA"/>
</dbReference>
<protein>
    <submittedName>
        <fullName evidence="1">Uncharacterized protein</fullName>
    </submittedName>
</protein>